<reference evidence="3" key="2">
    <citation type="submission" date="2020-10" db="UniProtKB">
        <authorList>
            <consortium name="WormBaseParasite"/>
        </authorList>
    </citation>
    <scope>IDENTIFICATION</scope>
</reference>
<dbReference type="Proteomes" id="UP000492821">
    <property type="component" value="Unassembled WGS sequence"/>
</dbReference>
<feature type="compositionally biased region" description="Polar residues" evidence="1">
    <location>
        <begin position="71"/>
        <end position="80"/>
    </location>
</feature>
<reference evidence="2" key="1">
    <citation type="journal article" date="2013" name="Genetics">
        <title>The draft genome and transcriptome of Panagrellus redivivus are shaped by the harsh demands of a free-living lifestyle.</title>
        <authorList>
            <person name="Srinivasan J."/>
            <person name="Dillman A.R."/>
            <person name="Macchietto M.G."/>
            <person name="Heikkinen L."/>
            <person name="Lakso M."/>
            <person name="Fracchia K.M."/>
            <person name="Antoshechkin I."/>
            <person name="Mortazavi A."/>
            <person name="Wong G."/>
            <person name="Sternberg P.W."/>
        </authorList>
    </citation>
    <scope>NUCLEOTIDE SEQUENCE [LARGE SCALE GENOMIC DNA]</scope>
    <source>
        <strain evidence="2">MT8872</strain>
    </source>
</reference>
<dbReference type="WBParaSite" id="Pan_g12065.t1">
    <property type="protein sequence ID" value="Pan_g12065.t1"/>
    <property type="gene ID" value="Pan_g12065"/>
</dbReference>
<dbReference type="AlphaFoldDB" id="A0A7E4URS7"/>
<accession>A0A7E4URS7</accession>
<feature type="compositionally biased region" description="Polar residues" evidence="1">
    <location>
        <begin position="146"/>
        <end position="161"/>
    </location>
</feature>
<organism evidence="2 3">
    <name type="scientific">Panagrellus redivivus</name>
    <name type="common">Microworm</name>
    <dbReference type="NCBI Taxonomy" id="6233"/>
    <lineage>
        <taxon>Eukaryota</taxon>
        <taxon>Metazoa</taxon>
        <taxon>Ecdysozoa</taxon>
        <taxon>Nematoda</taxon>
        <taxon>Chromadorea</taxon>
        <taxon>Rhabditida</taxon>
        <taxon>Tylenchina</taxon>
        <taxon>Panagrolaimomorpha</taxon>
        <taxon>Panagrolaimoidea</taxon>
        <taxon>Panagrolaimidae</taxon>
        <taxon>Panagrellus</taxon>
    </lineage>
</organism>
<sequence length="161" mass="16633">MHSHTGLPSKSNSASVSGVSGTPNSSPAAAASHPGLLPPSTQPHFDSQKVRKTGSNVKQGSRSRQRGSHNARISSPTPRSAPTVIPSKESAISKIARSIFPTSAPPSSSSNRASGNERSPNSSQLHSAPGQQHHHVAAPIAKRSSKSATNVRKVASSSRNK</sequence>
<feature type="compositionally biased region" description="Low complexity" evidence="1">
    <location>
        <begin position="105"/>
        <end position="119"/>
    </location>
</feature>
<feature type="compositionally biased region" description="Polar residues" evidence="1">
    <location>
        <begin position="120"/>
        <end position="130"/>
    </location>
</feature>
<evidence type="ECO:0000313" key="2">
    <source>
        <dbReference type="Proteomes" id="UP000492821"/>
    </source>
</evidence>
<proteinExistence type="predicted"/>
<feature type="compositionally biased region" description="Low complexity" evidence="1">
    <location>
        <begin position="9"/>
        <end position="35"/>
    </location>
</feature>
<evidence type="ECO:0000313" key="3">
    <source>
        <dbReference type="WBParaSite" id="Pan_g12065.t1"/>
    </source>
</evidence>
<evidence type="ECO:0000256" key="1">
    <source>
        <dbReference type="SAM" id="MobiDB-lite"/>
    </source>
</evidence>
<protein>
    <submittedName>
        <fullName evidence="3">WH2 domain-containing protein</fullName>
    </submittedName>
</protein>
<name>A0A7E4URS7_PANRE</name>
<feature type="region of interest" description="Disordered" evidence="1">
    <location>
        <begin position="1"/>
        <end position="161"/>
    </location>
</feature>
<keyword evidence="2" id="KW-1185">Reference proteome</keyword>